<reference evidence="2 3" key="2">
    <citation type="journal article" date="2013" name="Plant Cell Physiol.">
        <title>Rice Annotation Project Database (RAP-DB): an integrative and interactive database for rice genomics.</title>
        <authorList>
            <person name="Sakai H."/>
            <person name="Lee S.S."/>
            <person name="Tanaka T."/>
            <person name="Numa H."/>
            <person name="Kim J."/>
            <person name="Kawahara Y."/>
            <person name="Wakimoto H."/>
            <person name="Yang C.C."/>
            <person name="Iwamoto M."/>
            <person name="Abe T."/>
            <person name="Yamada Y."/>
            <person name="Muto A."/>
            <person name="Inokuchi H."/>
            <person name="Ikemura T."/>
            <person name="Matsumoto T."/>
            <person name="Sasaki T."/>
            <person name="Itoh T."/>
        </authorList>
    </citation>
    <scope>NUCLEOTIDE SEQUENCE [LARGE SCALE GENOMIC DNA]</scope>
    <source>
        <strain evidence="3">cv. Nipponbare</strain>
    </source>
</reference>
<dbReference type="Proteomes" id="UP000059680">
    <property type="component" value="Chromosome 4"/>
</dbReference>
<dbReference type="InParanoid" id="A0A0N7KJD9"/>
<reference evidence="3" key="1">
    <citation type="journal article" date="2005" name="Nature">
        <title>The map-based sequence of the rice genome.</title>
        <authorList>
            <consortium name="International rice genome sequencing project (IRGSP)"/>
            <person name="Matsumoto T."/>
            <person name="Wu J."/>
            <person name="Kanamori H."/>
            <person name="Katayose Y."/>
            <person name="Fujisawa M."/>
            <person name="Namiki N."/>
            <person name="Mizuno H."/>
            <person name="Yamamoto K."/>
            <person name="Antonio B.A."/>
            <person name="Baba T."/>
            <person name="Sakata K."/>
            <person name="Nagamura Y."/>
            <person name="Aoki H."/>
            <person name="Arikawa K."/>
            <person name="Arita K."/>
            <person name="Bito T."/>
            <person name="Chiden Y."/>
            <person name="Fujitsuka N."/>
            <person name="Fukunaka R."/>
            <person name="Hamada M."/>
            <person name="Harada C."/>
            <person name="Hayashi A."/>
            <person name="Hijishita S."/>
            <person name="Honda M."/>
            <person name="Hosokawa S."/>
            <person name="Ichikawa Y."/>
            <person name="Idonuma A."/>
            <person name="Iijima M."/>
            <person name="Ikeda M."/>
            <person name="Ikeno M."/>
            <person name="Ito K."/>
            <person name="Ito S."/>
            <person name="Ito T."/>
            <person name="Ito Y."/>
            <person name="Ito Y."/>
            <person name="Iwabuchi A."/>
            <person name="Kamiya K."/>
            <person name="Karasawa W."/>
            <person name="Kurita K."/>
            <person name="Katagiri S."/>
            <person name="Kikuta A."/>
            <person name="Kobayashi H."/>
            <person name="Kobayashi N."/>
            <person name="Machita K."/>
            <person name="Maehara T."/>
            <person name="Masukawa M."/>
            <person name="Mizubayashi T."/>
            <person name="Mukai Y."/>
            <person name="Nagasaki H."/>
            <person name="Nagata Y."/>
            <person name="Naito S."/>
            <person name="Nakashima M."/>
            <person name="Nakama Y."/>
            <person name="Nakamichi Y."/>
            <person name="Nakamura M."/>
            <person name="Meguro A."/>
            <person name="Negishi M."/>
            <person name="Ohta I."/>
            <person name="Ohta T."/>
            <person name="Okamoto M."/>
            <person name="Ono N."/>
            <person name="Saji S."/>
            <person name="Sakaguchi M."/>
            <person name="Sakai K."/>
            <person name="Shibata M."/>
            <person name="Shimokawa T."/>
            <person name="Song J."/>
            <person name="Takazaki Y."/>
            <person name="Terasawa K."/>
            <person name="Tsugane M."/>
            <person name="Tsuji K."/>
            <person name="Ueda S."/>
            <person name="Waki K."/>
            <person name="Yamagata H."/>
            <person name="Yamamoto M."/>
            <person name="Yamamoto S."/>
            <person name="Yamane H."/>
            <person name="Yoshiki S."/>
            <person name="Yoshihara R."/>
            <person name="Yukawa K."/>
            <person name="Zhong H."/>
            <person name="Yano M."/>
            <person name="Yuan Q."/>
            <person name="Ouyang S."/>
            <person name="Liu J."/>
            <person name="Jones K.M."/>
            <person name="Gansberger K."/>
            <person name="Moffat K."/>
            <person name="Hill J."/>
            <person name="Bera J."/>
            <person name="Fadrosh D."/>
            <person name="Jin S."/>
            <person name="Johri S."/>
            <person name="Kim M."/>
            <person name="Overton L."/>
            <person name="Reardon M."/>
            <person name="Tsitrin T."/>
            <person name="Vuong H."/>
            <person name="Weaver B."/>
            <person name="Ciecko A."/>
            <person name="Tallon L."/>
            <person name="Jackson J."/>
            <person name="Pai G."/>
            <person name="Aken S.V."/>
            <person name="Utterback T."/>
            <person name="Reidmuller S."/>
            <person name="Feldblyum T."/>
            <person name="Hsiao J."/>
            <person name="Zismann V."/>
            <person name="Iobst S."/>
            <person name="de Vazeille A.R."/>
            <person name="Buell C.R."/>
            <person name="Ying K."/>
            <person name="Li Y."/>
            <person name="Lu T."/>
            <person name="Huang Y."/>
            <person name="Zhao Q."/>
            <person name="Feng Q."/>
            <person name="Zhang L."/>
            <person name="Zhu J."/>
            <person name="Weng Q."/>
            <person name="Mu J."/>
            <person name="Lu Y."/>
            <person name="Fan D."/>
            <person name="Liu Y."/>
            <person name="Guan J."/>
            <person name="Zhang Y."/>
            <person name="Yu S."/>
            <person name="Liu X."/>
            <person name="Zhang Y."/>
            <person name="Hong G."/>
            <person name="Han B."/>
            <person name="Choisne N."/>
            <person name="Demange N."/>
            <person name="Orjeda G."/>
            <person name="Samain S."/>
            <person name="Cattolico L."/>
            <person name="Pelletier E."/>
            <person name="Couloux A."/>
            <person name="Segurens B."/>
            <person name="Wincker P."/>
            <person name="D'Hont A."/>
            <person name="Scarpelli C."/>
            <person name="Weissenbach J."/>
            <person name="Salanoubat M."/>
            <person name="Quetier F."/>
            <person name="Yu Y."/>
            <person name="Kim H.R."/>
            <person name="Rambo T."/>
            <person name="Currie J."/>
            <person name="Collura K."/>
            <person name="Luo M."/>
            <person name="Yang T."/>
            <person name="Ammiraju J.S.S."/>
            <person name="Engler F."/>
            <person name="Soderlund C."/>
            <person name="Wing R.A."/>
            <person name="Palmer L.E."/>
            <person name="de la Bastide M."/>
            <person name="Spiegel L."/>
            <person name="Nascimento L."/>
            <person name="Zutavern T."/>
            <person name="O'Shaughnessy A."/>
            <person name="Dike S."/>
            <person name="Dedhia N."/>
            <person name="Preston R."/>
            <person name="Balija V."/>
            <person name="McCombie W.R."/>
            <person name="Chow T."/>
            <person name="Chen H."/>
            <person name="Chung M."/>
            <person name="Chen C."/>
            <person name="Shaw J."/>
            <person name="Wu H."/>
            <person name="Hsiao K."/>
            <person name="Chao Y."/>
            <person name="Chu M."/>
            <person name="Cheng C."/>
            <person name="Hour A."/>
            <person name="Lee P."/>
            <person name="Lin S."/>
            <person name="Lin Y."/>
            <person name="Liou J."/>
            <person name="Liu S."/>
            <person name="Hsing Y."/>
            <person name="Raghuvanshi S."/>
            <person name="Mohanty A."/>
            <person name="Bharti A.K."/>
            <person name="Gaur A."/>
            <person name="Gupta V."/>
            <person name="Kumar D."/>
            <person name="Ravi V."/>
            <person name="Vij S."/>
            <person name="Kapur A."/>
            <person name="Khurana P."/>
            <person name="Khurana P."/>
            <person name="Khurana J.P."/>
            <person name="Tyagi A.K."/>
            <person name="Gaikwad K."/>
            <person name="Singh A."/>
            <person name="Dalal V."/>
            <person name="Srivastava S."/>
            <person name="Dixit A."/>
            <person name="Pal A.K."/>
            <person name="Ghazi I.A."/>
            <person name="Yadav M."/>
            <person name="Pandit A."/>
            <person name="Bhargava A."/>
            <person name="Sureshbabu K."/>
            <person name="Batra K."/>
            <person name="Sharma T.R."/>
            <person name="Mohapatra T."/>
            <person name="Singh N.K."/>
            <person name="Messing J."/>
            <person name="Nelson A.B."/>
            <person name="Fuks G."/>
            <person name="Kavchok S."/>
            <person name="Keizer G."/>
            <person name="Linton E."/>
            <person name="Llaca V."/>
            <person name="Song R."/>
            <person name="Tanyolac B."/>
            <person name="Young S."/>
            <person name="Ho-Il K."/>
            <person name="Hahn J.H."/>
            <person name="Sangsakoo G."/>
            <person name="Vanavichit A."/>
            <person name="de Mattos Luiz.A.T."/>
            <person name="Zimmer P.D."/>
            <person name="Malone G."/>
            <person name="Dellagostin O."/>
            <person name="de Oliveira A.C."/>
            <person name="Bevan M."/>
            <person name="Bancroft I."/>
            <person name="Minx P."/>
            <person name="Cordum H."/>
            <person name="Wilson R."/>
            <person name="Cheng Z."/>
            <person name="Jin W."/>
            <person name="Jiang J."/>
            <person name="Leong S.A."/>
            <person name="Iwama H."/>
            <person name="Gojobori T."/>
            <person name="Itoh T."/>
            <person name="Niimura Y."/>
            <person name="Fujii Y."/>
            <person name="Habara T."/>
            <person name="Sakai H."/>
            <person name="Sato Y."/>
            <person name="Wilson G."/>
            <person name="Kumar K."/>
            <person name="McCouch S."/>
            <person name="Juretic N."/>
            <person name="Hoen D."/>
            <person name="Wright S."/>
            <person name="Bruskiewich R."/>
            <person name="Bureau T."/>
            <person name="Miyao A."/>
            <person name="Hirochika H."/>
            <person name="Nishikawa T."/>
            <person name="Kadowaki K."/>
            <person name="Sugiura M."/>
            <person name="Burr B."/>
            <person name="Sasaki T."/>
        </authorList>
    </citation>
    <scope>NUCLEOTIDE SEQUENCE [LARGE SCALE GENOMIC DNA]</scope>
    <source>
        <strain evidence="3">cv. Nipponbare</strain>
    </source>
</reference>
<dbReference type="PaxDb" id="39947-A0A0N7KJD9"/>
<gene>
    <name evidence="2" type="ordered locus">Os04g0523812</name>
    <name evidence="2" type="ORF">OSNPB_040523812</name>
</gene>
<dbReference type="FunCoup" id="A0A0N7KJD9">
    <property type="interactions" value="18"/>
</dbReference>
<evidence type="ECO:0000313" key="2">
    <source>
        <dbReference type="EMBL" id="BAS90145.1"/>
    </source>
</evidence>
<dbReference type="OMA" id="PCATAFR"/>
<sequence>MPSTSTISRSLMNCSAKNGQVTMGMPAATLSRVDPHPQCVMKPPTAGWSRMATCGAHPRTTRHLLCACATPSASVFSRSQSRTSPGNVSAPLMTQSVGQGHETRAMPSCISCAAGIRPALPKLTYTTDLASLASSHAMHRLASSEAARGSRIGWWGSETGPTASTFLPALAARSAAEPCSSSSKLFTTTPDTDMSNSRSSCIHPLPMEVEGTKCGGSCLPSTLNSNGGRTGMSTSSSADGNASCRRCLKRYSMHSRANAPKPWKT</sequence>
<protein>
    <submittedName>
        <fullName evidence="2">Os04g0523812 protein</fullName>
    </submittedName>
</protein>
<accession>A0A0N7KJD9</accession>
<proteinExistence type="predicted"/>
<reference evidence="2 3" key="3">
    <citation type="journal article" date="2013" name="Rice">
        <title>Improvement of the Oryza sativa Nipponbare reference genome using next generation sequence and optical map data.</title>
        <authorList>
            <person name="Kawahara Y."/>
            <person name="de la Bastide M."/>
            <person name="Hamilton J.P."/>
            <person name="Kanamori H."/>
            <person name="McCombie W.R."/>
            <person name="Ouyang S."/>
            <person name="Schwartz D.C."/>
            <person name="Tanaka T."/>
            <person name="Wu J."/>
            <person name="Zhou S."/>
            <person name="Childs K.L."/>
            <person name="Davidson R.M."/>
            <person name="Lin H."/>
            <person name="Quesada-Ocampo L."/>
            <person name="Vaillancourt B."/>
            <person name="Sakai H."/>
            <person name="Lee S.S."/>
            <person name="Kim J."/>
            <person name="Numa H."/>
            <person name="Itoh T."/>
            <person name="Buell C.R."/>
            <person name="Matsumoto T."/>
        </authorList>
    </citation>
    <scope>NUCLEOTIDE SEQUENCE [LARGE SCALE GENOMIC DNA]</scope>
    <source>
        <strain evidence="3">cv. Nipponbare</strain>
    </source>
</reference>
<feature type="compositionally biased region" description="Polar residues" evidence="1">
    <location>
        <begin position="181"/>
        <end position="200"/>
    </location>
</feature>
<evidence type="ECO:0000256" key="1">
    <source>
        <dbReference type="SAM" id="MobiDB-lite"/>
    </source>
</evidence>
<name>A0A0N7KJD9_ORYSJ</name>
<organism evidence="2 3">
    <name type="scientific">Oryza sativa subsp. japonica</name>
    <name type="common">Rice</name>
    <dbReference type="NCBI Taxonomy" id="39947"/>
    <lineage>
        <taxon>Eukaryota</taxon>
        <taxon>Viridiplantae</taxon>
        <taxon>Streptophyta</taxon>
        <taxon>Embryophyta</taxon>
        <taxon>Tracheophyta</taxon>
        <taxon>Spermatophyta</taxon>
        <taxon>Magnoliopsida</taxon>
        <taxon>Liliopsida</taxon>
        <taxon>Poales</taxon>
        <taxon>Poaceae</taxon>
        <taxon>BOP clade</taxon>
        <taxon>Oryzoideae</taxon>
        <taxon>Oryzeae</taxon>
        <taxon>Oryzinae</taxon>
        <taxon>Oryza</taxon>
        <taxon>Oryza sativa</taxon>
    </lineage>
</organism>
<dbReference type="Gramene" id="Os04t0523812-00">
    <property type="protein sequence ID" value="Os04t0523812-00"/>
    <property type="gene ID" value="Os04g0523812"/>
</dbReference>
<dbReference type="EMBL" id="AP014960">
    <property type="protein sequence ID" value="BAS90145.1"/>
    <property type="molecule type" value="Genomic_DNA"/>
</dbReference>
<dbReference type="AlphaFoldDB" id="A0A0N7KJD9"/>
<evidence type="ECO:0000313" key="3">
    <source>
        <dbReference type="Proteomes" id="UP000059680"/>
    </source>
</evidence>
<feature type="region of interest" description="Disordered" evidence="1">
    <location>
        <begin position="181"/>
        <end position="201"/>
    </location>
</feature>
<keyword evidence="3" id="KW-1185">Reference proteome</keyword>